<evidence type="ECO:0000313" key="2">
    <source>
        <dbReference type="Proteomes" id="UP000237271"/>
    </source>
</evidence>
<protein>
    <submittedName>
        <fullName evidence="1">Uncharacterized protein</fullName>
    </submittedName>
</protein>
<comment type="caution">
    <text evidence="1">The sequence shown here is derived from an EMBL/GenBank/DDBJ whole genome shotgun (WGS) entry which is preliminary data.</text>
</comment>
<keyword evidence="2" id="KW-1185">Reference proteome</keyword>
<accession>A0A2P4XGW3</accession>
<dbReference type="EMBL" id="NCKW01011053">
    <property type="protein sequence ID" value="POM64783.1"/>
    <property type="molecule type" value="Genomic_DNA"/>
</dbReference>
<dbReference type="Proteomes" id="UP000237271">
    <property type="component" value="Unassembled WGS sequence"/>
</dbReference>
<gene>
    <name evidence="1" type="ORF">PHPALM_19644</name>
</gene>
<proteinExistence type="predicted"/>
<name>A0A2P4XGW3_9STRA</name>
<organism evidence="1 2">
    <name type="scientific">Phytophthora palmivora</name>
    <dbReference type="NCBI Taxonomy" id="4796"/>
    <lineage>
        <taxon>Eukaryota</taxon>
        <taxon>Sar</taxon>
        <taxon>Stramenopiles</taxon>
        <taxon>Oomycota</taxon>
        <taxon>Peronosporomycetes</taxon>
        <taxon>Peronosporales</taxon>
        <taxon>Peronosporaceae</taxon>
        <taxon>Phytophthora</taxon>
    </lineage>
</organism>
<reference evidence="1 2" key="1">
    <citation type="journal article" date="2017" name="Genome Biol. Evol.">
        <title>Phytophthora megakarya and P. palmivora, closely related causal agents of cacao black pod rot, underwent increases in genome sizes and gene numbers by different mechanisms.</title>
        <authorList>
            <person name="Ali S.S."/>
            <person name="Shao J."/>
            <person name="Lary D.J."/>
            <person name="Kronmiller B."/>
            <person name="Shen D."/>
            <person name="Strem M.D."/>
            <person name="Amoako-Attah I."/>
            <person name="Akrofi A.Y."/>
            <person name="Begoude B.A."/>
            <person name="Ten Hoopen G.M."/>
            <person name="Coulibaly K."/>
            <person name="Kebe B.I."/>
            <person name="Melnick R.L."/>
            <person name="Guiltinan M.J."/>
            <person name="Tyler B.M."/>
            <person name="Meinhardt L.W."/>
            <person name="Bailey B.A."/>
        </authorList>
    </citation>
    <scope>NUCLEOTIDE SEQUENCE [LARGE SCALE GENOMIC DNA]</scope>
    <source>
        <strain evidence="2">sbr112.9</strain>
    </source>
</reference>
<evidence type="ECO:0000313" key="1">
    <source>
        <dbReference type="EMBL" id="POM64783.1"/>
    </source>
</evidence>
<dbReference type="AlphaFoldDB" id="A0A2P4XGW3"/>
<sequence length="113" mass="12577">MGEKSTNLWGFSTKNDGKDFVIGYADHGSPDPTLTRLLAFLVNRKFVFFAIKFSLWAFAKQSRYQVSFAELMTNSQLSAIPATLGSHHYPGVHETSTTTDILALTVYLLPAFL</sequence>